<dbReference type="EMBL" id="MSSM01000021">
    <property type="protein sequence ID" value="RXT22627.1"/>
    <property type="molecule type" value="Genomic_DNA"/>
</dbReference>
<gene>
    <name evidence="1" type="ORF">BVJ53_08940</name>
</gene>
<evidence type="ECO:0000313" key="2">
    <source>
        <dbReference type="Proteomes" id="UP000290475"/>
    </source>
</evidence>
<dbReference type="AntiFam" id="ANF00268">
    <property type="entry name" value="DNA repeat translations related to WP_015765070.1"/>
</dbReference>
<protein>
    <submittedName>
        <fullName evidence="1">Uncharacterized protein</fullName>
    </submittedName>
</protein>
<dbReference type="AlphaFoldDB" id="A0A4Q1TW30"/>
<dbReference type="NCBIfam" id="NF040518">
    <property type="entry name" value="Lacto_Palin_RP3"/>
    <property type="match status" value="2"/>
</dbReference>
<accession>A0A4Q1TW30</accession>
<comment type="caution">
    <text evidence="1">The sequence shown here is derived from an EMBL/GenBank/DDBJ whole genome shotgun (WGS) entry which is preliminary data.</text>
</comment>
<sequence length="99" mass="10624">MALGVMAGLWPLRPRSLHGGFCASERVFDAVSASVVPYLHAVRYFSYLRPRPLHAGFCAGERVSATVSAGIIPQPHFNPTLQITSNPTHHISQTTGGPS</sequence>
<dbReference type="Proteomes" id="UP000290475">
    <property type="component" value="Unassembled WGS sequence"/>
</dbReference>
<organism evidence="1 2">
    <name type="scientific">Lacticaseibacillus chiayiensis</name>
    <dbReference type="NCBI Taxonomy" id="2100821"/>
    <lineage>
        <taxon>Bacteria</taxon>
        <taxon>Bacillati</taxon>
        <taxon>Bacillota</taxon>
        <taxon>Bacilli</taxon>
        <taxon>Lactobacillales</taxon>
        <taxon>Lactobacillaceae</taxon>
        <taxon>Lacticaseibacillus</taxon>
    </lineage>
</organism>
<name>A0A4Q1TW30_9LACO</name>
<reference evidence="1 2" key="1">
    <citation type="submission" date="2017-01" db="EMBL/GenBank/DDBJ databases">
        <title>Lactobacillus chiayiensis sp. nov., a lactic acid bacterium isolated from compost.</title>
        <authorList>
            <person name="Huang C.-H."/>
        </authorList>
    </citation>
    <scope>NUCLEOTIDE SEQUENCE [LARGE SCALE GENOMIC DNA]</scope>
    <source>
        <strain evidence="2">chh01</strain>
    </source>
</reference>
<proteinExistence type="predicted"/>
<evidence type="ECO:0000313" key="1">
    <source>
        <dbReference type="EMBL" id="RXT22627.1"/>
    </source>
</evidence>